<dbReference type="GO" id="GO:0003677">
    <property type="term" value="F:DNA binding"/>
    <property type="evidence" value="ECO:0007669"/>
    <property type="project" value="UniProtKB-KW"/>
</dbReference>
<comment type="similarity">
    <text evidence="2 5">Belongs to the bacterial histone-like protein family.</text>
</comment>
<comment type="function">
    <text evidence="1">Histone-like DNA-binding protein which is capable of wrapping DNA to stabilize it, and thus to prevent its denaturation under extreme environmental conditions.</text>
</comment>
<dbReference type="STRING" id="1122169.Lsha_0361"/>
<dbReference type="InterPro" id="IPR020816">
    <property type="entry name" value="Histone-like_DNA-bd_CS"/>
</dbReference>
<evidence type="ECO:0000256" key="1">
    <source>
        <dbReference type="ARBA" id="ARBA00003819"/>
    </source>
</evidence>
<sequence length="100" mass="10361">MINCKGETMNKSELVDAIASGAGLTKAVASTVLEAFTSTVTDALKSGDQVVIPGFGSFSTGNRSARTGRNPQTGKTIQIKASRVAKFKAGKNLKEAVQEA</sequence>
<dbReference type="PRINTS" id="PR01727">
    <property type="entry name" value="DNABINDINGHU"/>
</dbReference>
<reference evidence="6 7" key="1">
    <citation type="submission" date="2015-11" db="EMBL/GenBank/DDBJ databases">
        <title>Genomic analysis of 38 Legionella species identifies large and diverse effector repertoires.</title>
        <authorList>
            <person name="Burstein D."/>
            <person name="Amaro F."/>
            <person name="Zusman T."/>
            <person name="Lifshitz Z."/>
            <person name="Cohen O."/>
            <person name="Gilbert J.A."/>
            <person name="Pupko T."/>
            <person name="Shuman H.A."/>
            <person name="Segal G."/>
        </authorList>
    </citation>
    <scope>NUCLEOTIDE SEQUENCE [LARGE SCALE GENOMIC DNA]</scope>
    <source>
        <strain evidence="6 7">ATCC 49655</strain>
    </source>
</reference>
<dbReference type="Pfam" id="PF00216">
    <property type="entry name" value="Bac_DNA_binding"/>
    <property type="match status" value="1"/>
</dbReference>
<dbReference type="GO" id="GO:0005829">
    <property type="term" value="C:cytosol"/>
    <property type="evidence" value="ECO:0007669"/>
    <property type="project" value="TreeGrafter"/>
</dbReference>
<dbReference type="InterPro" id="IPR010992">
    <property type="entry name" value="IHF-like_DNA-bd_dom_sf"/>
</dbReference>
<evidence type="ECO:0000313" key="6">
    <source>
        <dbReference type="EMBL" id="KTD64992.1"/>
    </source>
</evidence>
<dbReference type="PANTHER" id="PTHR33175">
    <property type="entry name" value="DNA-BINDING PROTEIN HU"/>
    <property type="match status" value="1"/>
</dbReference>
<keyword evidence="7" id="KW-1185">Reference proteome</keyword>
<dbReference type="CDD" id="cd13831">
    <property type="entry name" value="HU"/>
    <property type="match status" value="1"/>
</dbReference>
<protein>
    <submittedName>
        <fullName evidence="6">HupB DNA binding protein HU-beta</fullName>
    </submittedName>
</protein>
<evidence type="ECO:0000256" key="5">
    <source>
        <dbReference type="RuleBase" id="RU003939"/>
    </source>
</evidence>
<dbReference type="eggNOG" id="COG0776">
    <property type="taxonomic scope" value="Bacteria"/>
</dbReference>
<dbReference type="AlphaFoldDB" id="A0A0W0Z7A0"/>
<dbReference type="PROSITE" id="PS00045">
    <property type="entry name" value="HISTONE_LIKE"/>
    <property type="match status" value="1"/>
</dbReference>
<evidence type="ECO:0000256" key="4">
    <source>
        <dbReference type="ARBA" id="ARBA00023125"/>
    </source>
</evidence>
<gene>
    <name evidence="6" type="ORF">Lsha_0361</name>
</gene>
<dbReference type="Proteomes" id="UP000054600">
    <property type="component" value="Unassembled WGS sequence"/>
</dbReference>
<comment type="caution">
    <text evidence="6">The sequence shown here is derived from an EMBL/GenBank/DDBJ whole genome shotgun (WGS) entry which is preliminary data.</text>
</comment>
<dbReference type="SMART" id="SM00411">
    <property type="entry name" value="BHL"/>
    <property type="match status" value="1"/>
</dbReference>
<organism evidence="6 7">
    <name type="scientific">Legionella shakespearei DSM 23087</name>
    <dbReference type="NCBI Taxonomy" id="1122169"/>
    <lineage>
        <taxon>Bacteria</taxon>
        <taxon>Pseudomonadati</taxon>
        <taxon>Pseudomonadota</taxon>
        <taxon>Gammaproteobacteria</taxon>
        <taxon>Legionellales</taxon>
        <taxon>Legionellaceae</taxon>
        <taxon>Legionella</taxon>
    </lineage>
</organism>
<keyword evidence="3" id="KW-0226">DNA condensation</keyword>
<dbReference type="EMBL" id="LNYW01000016">
    <property type="protein sequence ID" value="KTD64992.1"/>
    <property type="molecule type" value="Genomic_DNA"/>
</dbReference>
<dbReference type="InterPro" id="IPR000119">
    <property type="entry name" value="Hist_DNA-bd"/>
</dbReference>
<dbReference type="SUPFAM" id="SSF47729">
    <property type="entry name" value="IHF-like DNA-binding proteins"/>
    <property type="match status" value="1"/>
</dbReference>
<dbReference type="PATRIC" id="fig|1122169.6.peg.407"/>
<evidence type="ECO:0000256" key="2">
    <source>
        <dbReference type="ARBA" id="ARBA00010529"/>
    </source>
</evidence>
<accession>A0A0W0Z7A0</accession>
<keyword evidence="4" id="KW-0238">DNA-binding</keyword>
<dbReference type="GO" id="GO:0030261">
    <property type="term" value="P:chromosome condensation"/>
    <property type="evidence" value="ECO:0007669"/>
    <property type="project" value="UniProtKB-KW"/>
</dbReference>
<evidence type="ECO:0000313" key="7">
    <source>
        <dbReference type="Proteomes" id="UP000054600"/>
    </source>
</evidence>
<dbReference type="PANTHER" id="PTHR33175:SF3">
    <property type="entry name" value="DNA-BINDING PROTEIN HU-BETA"/>
    <property type="match status" value="1"/>
</dbReference>
<dbReference type="Gene3D" id="4.10.520.10">
    <property type="entry name" value="IHF-like DNA-binding proteins"/>
    <property type="match status" value="1"/>
</dbReference>
<dbReference type="GO" id="GO:0030527">
    <property type="term" value="F:structural constituent of chromatin"/>
    <property type="evidence" value="ECO:0007669"/>
    <property type="project" value="InterPro"/>
</dbReference>
<proteinExistence type="inferred from homology"/>
<evidence type="ECO:0000256" key="3">
    <source>
        <dbReference type="ARBA" id="ARBA00023067"/>
    </source>
</evidence>
<name>A0A0W0Z7A0_9GAMM</name>